<sequence length="258" mass="27340">MTMSGKSEKGKHAKHIGFGIDIGGSGIKGAPVDLRKGELADDRLRIPTPQPATPDAVAEVVTKVLDHFGWDREFGCTLPAVVQHGVVRTAANIDRSWIGTDAHELMKKATGRTALVVNDADAAGVAEVRFGAAKGNSGVVLVSTLGTGIGSALVIDGKLWPNTELGHLEIDGYDAEKRAADSARERDDLEWDAWAERLTRYYGVVEALLWPDLIVVGGGVSKKSSKWMSKVDIHTKMVPAELLNEAGIVGAAVLASGK</sequence>
<evidence type="ECO:0000313" key="3">
    <source>
        <dbReference type="Proteomes" id="UP000321685"/>
    </source>
</evidence>
<protein>
    <submittedName>
        <fullName evidence="2">Polyphosphate glucokinase</fullName>
    </submittedName>
</protein>
<name>A0A511DBY2_9PSEU</name>
<comment type="similarity">
    <text evidence="1">Belongs to the ROK (NagC/XylR) family.</text>
</comment>
<dbReference type="PANTHER" id="PTHR18964:SF146">
    <property type="entry name" value="POLYPHOSPHATE GLUCOKINASE"/>
    <property type="match status" value="1"/>
</dbReference>
<dbReference type="InterPro" id="IPR043129">
    <property type="entry name" value="ATPase_NBD"/>
</dbReference>
<dbReference type="Proteomes" id="UP000321685">
    <property type="component" value="Unassembled WGS sequence"/>
</dbReference>
<evidence type="ECO:0000256" key="1">
    <source>
        <dbReference type="ARBA" id="ARBA00006479"/>
    </source>
</evidence>
<keyword evidence="2" id="KW-0418">Kinase</keyword>
<dbReference type="PANTHER" id="PTHR18964">
    <property type="entry name" value="ROK (REPRESSOR, ORF, KINASE) FAMILY"/>
    <property type="match status" value="1"/>
</dbReference>
<dbReference type="AlphaFoldDB" id="A0A511DBY2"/>
<dbReference type="InterPro" id="IPR000600">
    <property type="entry name" value="ROK"/>
</dbReference>
<dbReference type="Pfam" id="PF00480">
    <property type="entry name" value="ROK"/>
    <property type="match status" value="1"/>
</dbReference>
<dbReference type="GO" id="GO:0016301">
    <property type="term" value="F:kinase activity"/>
    <property type="evidence" value="ECO:0007669"/>
    <property type="project" value="UniProtKB-KW"/>
</dbReference>
<gene>
    <name evidence="2" type="primary">ppgK</name>
    <name evidence="2" type="ORF">PSU4_08570</name>
</gene>
<dbReference type="SUPFAM" id="SSF53067">
    <property type="entry name" value="Actin-like ATPase domain"/>
    <property type="match status" value="1"/>
</dbReference>
<keyword evidence="2" id="KW-0808">Transferase</keyword>
<keyword evidence="3" id="KW-1185">Reference proteome</keyword>
<proteinExistence type="inferred from homology"/>
<evidence type="ECO:0000313" key="2">
    <source>
        <dbReference type="EMBL" id="GEL21903.1"/>
    </source>
</evidence>
<dbReference type="NCBIfam" id="NF045942">
    <property type="entry name" value="PolPhglucPhase"/>
    <property type="match status" value="1"/>
</dbReference>
<dbReference type="EMBL" id="BJVJ01000005">
    <property type="protein sequence ID" value="GEL21903.1"/>
    <property type="molecule type" value="Genomic_DNA"/>
</dbReference>
<accession>A0A511DBY2</accession>
<dbReference type="Gene3D" id="3.30.420.40">
    <property type="match status" value="2"/>
</dbReference>
<comment type="caution">
    <text evidence="2">The sequence shown here is derived from an EMBL/GenBank/DDBJ whole genome shotgun (WGS) entry which is preliminary data.</text>
</comment>
<reference evidence="2 3" key="1">
    <citation type="submission" date="2019-07" db="EMBL/GenBank/DDBJ databases">
        <title>Whole genome shotgun sequence of Pseudonocardia sulfidoxydans NBRC 16205.</title>
        <authorList>
            <person name="Hosoyama A."/>
            <person name="Uohara A."/>
            <person name="Ohji S."/>
            <person name="Ichikawa N."/>
        </authorList>
    </citation>
    <scope>NUCLEOTIDE SEQUENCE [LARGE SCALE GENOMIC DNA]</scope>
    <source>
        <strain evidence="2 3">NBRC 16205</strain>
    </source>
</reference>
<organism evidence="2 3">
    <name type="scientific">Pseudonocardia sulfidoxydans NBRC 16205</name>
    <dbReference type="NCBI Taxonomy" id="1223511"/>
    <lineage>
        <taxon>Bacteria</taxon>
        <taxon>Bacillati</taxon>
        <taxon>Actinomycetota</taxon>
        <taxon>Actinomycetes</taxon>
        <taxon>Pseudonocardiales</taxon>
        <taxon>Pseudonocardiaceae</taxon>
        <taxon>Pseudonocardia</taxon>
    </lineage>
</organism>
<dbReference type="CDD" id="cd24058">
    <property type="entry name" value="ASKHA_NBD_ROK_PPGK"/>
    <property type="match status" value="1"/>
</dbReference>